<feature type="transmembrane region" description="Helical" evidence="10">
    <location>
        <begin position="407"/>
        <end position="429"/>
    </location>
</feature>
<dbReference type="EMBL" id="LUKN01002577">
    <property type="protein sequence ID" value="OAQ98836.1"/>
    <property type="molecule type" value="Genomic_DNA"/>
</dbReference>
<feature type="transmembrane region" description="Helical" evidence="10">
    <location>
        <begin position="1080"/>
        <end position="1103"/>
    </location>
</feature>
<sequence>MRFLYCGNDGSFGPVVQHCHRGLDFTVKFEAVILEIVPSAILVGLVVPRLYFLARKPVIVGGAWFQVLKLASLLGLAALQLALAVLGSRAVQFRQLLIASTVLGLLASLSMGALSVFEHARDARPSVILNIYLPLTLLFDLASIRTFWSSSSGHDSAVFTGIFTAAVAVKAFAVCLEATQKGRWISSKDVKRSPEETSGLYGIATCAWLTRLLCTGYKIILEPQHLYPLEPSMSAEHLQQEALRLRVSAFNGKQYALVRSVLWELRGPFLLPVVTRAAQLGFELAQPLFIESLLKYLSQPELRPASSGYGLICAAVLIYVGAPMSAVLQAYFHQRFLFKLRGVLVSAIFQKTTIVNVTAGDDKKALTLMSTDIQRIVLGFTSVHDLWAIPIQLGVTYYLLFRQIGPSFTASIVVTLLCIVASSSVMRIVGKLQKQWMEHVQARISKTTTVISNMKSIKISGLGDATETVIQKMRVSEISIGNRFRSVLLFNVALGFTPGQLSPMFTFITAMRDLSVTAIFTSMSLLALAGGKLNNPRLLGTKKSSRFREQRISDAETPVDSGSQRRGCSTSISIGDGCFGWKDGRFIVKNVSTEIAPGLTIVAGPVACGKSTFCKALLGETVFNRGHVLLDMDSSKIGFCDQTPFLLNATIRENIAGNGAVDEARYEEALEATMLHIDLGFLPQGDETMAGSNGAALSGGQKQRISIARALCKRCQLNIFDDVLSGLDKDTEQQVLNRVFGPDGLLRKRKTTSVLCTHSVRHLPFATHIIVLSQQGTVAEQGTFSTLQLSGNYVQSLGLTRRDRENAESTQRSTSKPAEQRLQRTTADAKTRDATRTRGDRKVFVHYLGNIGMSWLAILVLLGVLCGFLWNFPNIWLKLWSEDSARADPLHNMSYWLGIYSAFAILSLLAITAEVSVGMLAVAKATGTKLHSAALRTVMAAPLRLFATTDMGVITNLFSQDMSLVDEELPVSLLEVVIMLWIVIGAAAVTATVSPYVLIAYPFIFAAVYFIQRFYLRTSRQLRLLDLEAKSPLYTHFFDTMKGIATYRAFGWTDKALALNRALLDSSIKPEFQLKMIQSWLSFVLGMLVAILAVTTIILATQLKADSGFTGASMVAIISFGGYLSSIIVNYTQLETSIGAVNRLKTFSDKTPGEDYAQSGTVWPVSWPEAGHVVLKRVSASYEYVRKAQFRLHMLTTRSEPHGNTANNGLPRLTLNDVSLEIMPGEKVAICGPSGKSSLVLLLLRVLSPIPTATHTISIDGVSLADIDGKIVRQRIFAIAQDAVFLPDGASFRTNLDPNGRASDDICQQSLAVTGMWNYVQEHGGLGGELTADELSHGQKQLLVLSRVIVRRRMRALVGHADAGDVPALAPPDATGLETCAGDDHGGLLILDEYNSSEDTATDMRMQDIIAQEFKHYTAIMISHRIETVMSFDKVVVLDSGQVVEHGVPQSLLEQDGSRFRELWRAGDN</sequence>
<comment type="subcellular location">
    <subcellularLocation>
        <location evidence="1">Cell membrane</location>
        <topology evidence="1">Multi-pass membrane protein</topology>
    </subcellularLocation>
</comment>
<feature type="region of interest" description="Disordered" evidence="9">
    <location>
        <begin position="545"/>
        <end position="568"/>
    </location>
</feature>
<dbReference type="InterPro" id="IPR050173">
    <property type="entry name" value="ABC_transporter_C-like"/>
</dbReference>
<dbReference type="PROSITE" id="PS50929">
    <property type="entry name" value="ABC_TM1F"/>
    <property type="match status" value="2"/>
</dbReference>
<evidence type="ECO:0000256" key="9">
    <source>
        <dbReference type="SAM" id="MobiDB-lite"/>
    </source>
</evidence>
<keyword evidence="4 10" id="KW-0812">Transmembrane</keyword>
<keyword evidence="14" id="KW-1185">Reference proteome</keyword>
<dbReference type="SMART" id="SM00382">
    <property type="entry name" value="AAA"/>
    <property type="match status" value="2"/>
</dbReference>
<feature type="compositionally biased region" description="Polar residues" evidence="9">
    <location>
        <begin position="808"/>
        <end position="817"/>
    </location>
</feature>
<dbReference type="Gene3D" id="1.20.1560.10">
    <property type="entry name" value="ABC transporter type 1, transmembrane domain"/>
    <property type="match status" value="2"/>
</dbReference>
<keyword evidence="2" id="KW-0813">Transport</keyword>
<dbReference type="GO" id="GO:0005886">
    <property type="term" value="C:plasma membrane"/>
    <property type="evidence" value="ECO:0007669"/>
    <property type="project" value="UniProtKB-SubCell"/>
</dbReference>
<feature type="domain" description="ABC transporter" evidence="11">
    <location>
        <begin position="1190"/>
        <end position="1465"/>
    </location>
</feature>
<feature type="region of interest" description="Disordered" evidence="9">
    <location>
        <begin position="803"/>
        <end position="834"/>
    </location>
</feature>
<dbReference type="PANTHER" id="PTHR24223:SF345">
    <property type="entry name" value="ABC MULTIDRUG TRANSPORTER (EUROFUNG)"/>
    <property type="match status" value="1"/>
</dbReference>
<feature type="transmembrane region" description="Helical" evidence="10">
    <location>
        <begin position="514"/>
        <end position="533"/>
    </location>
</feature>
<dbReference type="OMA" id="RWISSKD"/>
<keyword evidence="3" id="KW-1003">Cell membrane</keyword>
<dbReference type="InterPro" id="IPR003593">
    <property type="entry name" value="AAA+_ATPase"/>
</dbReference>
<dbReference type="InterPro" id="IPR027417">
    <property type="entry name" value="P-loop_NTPase"/>
</dbReference>
<feature type="transmembrane region" description="Helical" evidence="10">
    <location>
        <begin position="129"/>
        <end position="148"/>
    </location>
</feature>
<feature type="transmembrane region" description="Helical" evidence="10">
    <location>
        <begin position="160"/>
        <end position="179"/>
    </location>
</feature>
<dbReference type="Pfam" id="PF00005">
    <property type="entry name" value="ABC_tran"/>
    <property type="match status" value="2"/>
</dbReference>
<feature type="transmembrane region" description="Helical" evidence="10">
    <location>
        <begin position="1109"/>
        <end position="1129"/>
    </location>
</feature>
<dbReference type="Gene3D" id="3.40.50.300">
    <property type="entry name" value="P-loop containing nucleotide triphosphate hydrolases"/>
    <property type="match status" value="2"/>
</dbReference>
<feature type="transmembrane region" description="Helical" evidence="10">
    <location>
        <begin position="487"/>
        <end position="508"/>
    </location>
</feature>
<dbReference type="Pfam" id="PF00664">
    <property type="entry name" value="ABC_membrane"/>
    <property type="match status" value="2"/>
</dbReference>
<evidence type="ECO:0000313" key="14">
    <source>
        <dbReference type="Proteomes" id="UP000243081"/>
    </source>
</evidence>
<dbReference type="InterPro" id="IPR011527">
    <property type="entry name" value="ABC1_TM_dom"/>
</dbReference>
<evidence type="ECO:0000259" key="11">
    <source>
        <dbReference type="PROSITE" id="PS50893"/>
    </source>
</evidence>
<dbReference type="PANTHER" id="PTHR24223">
    <property type="entry name" value="ATP-BINDING CASSETTE SUB-FAMILY C"/>
    <property type="match status" value="1"/>
</dbReference>
<feature type="domain" description="ABC transmembrane type-1" evidence="12">
    <location>
        <begin position="857"/>
        <end position="1136"/>
    </location>
</feature>
<keyword evidence="8 10" id="KW-0472">Membrane</keyword>
<proteinExistence type="predicted"/>
<keyword evidence="7 10" id="KW-1133">Transmembrane helix</keyword>
<evidence type="ECO:0000256" key="4">
    <source>
        <dbReference type="ARBA" id="ARBA00022692"/>
    </source>
</evidence>
<dbReference type="CDD" id="cd18579">
    <property type="entry name" value="ABC_6TM_ABCC_D1"/>
    <property type="match status" value="1"/>
</dbReference>
<dbReference type="GO" id="GO:0005524">
    <property type="term" value="F:ATP binding"/>
    <property type="evidence" value="ECO:0007669"/>
    <property type="project" value="UniProtKB-KW"/>
</dbReference>
<feature type="transmembrane region" description="Helical" evidence="10">
    <location>
        <begin position="31"/>
        <end position="52"/>
    </location>
</feature>
<dbReference type="FunFam" id="1.20.1560.10:FF:000066">
    <property type="entry name" value="ABC multidrug transporter (Eurofung)"/>
    <property type="match status" value="1"/>
</dbReference>
<accession>A0A179I842</accession>
<dbReference type="InterPro" id="IPR044726">
    <property type="entry name" value="ABCC_6TM_D2"/>
</dbReference>
<dbReference type="GO" id="GO:0140359">
    <property type="term" value="F:ABC-type transporter activity"/>
    <property type="evidence" value="ECO:0007669"/>
    <property type="project" value="InterPro"/>
</dbReference>
<evidence type="ECO:0000313" key="13">
    <source>
        <dbReference type="EMBL" id="OAQ98836.1"/>
    </source>
</evidence>
<evidence type="ECO:0000256" key="8">
    <source>
        <dbReference type="ARBA" id="ARBA00023136"/>
    </source>
</evidence>
<feature type="transmembrane region" description="Helical" evidence="10">
    <location>
        <begin position="893"/>
        <end position="922"/>
    </location>
</feature>
<dbReference type="InterPro" id="IPR017871">
    <property type="entry name" value="ABC_transporter-like_CS"/>
</dbReference>
<evidence type="ECO:0000256" key="7">
    <source>
        <dbReference type="ARBA" id="ARBA00022989"/>
    </source>
</evidence>
<dbReference type="InterPro" id="IPR036640">
    <property type="entry name" value="ABC1_TM_sf"/>
</dbReference>
<evidence type="ECO:0000256" key="5">
    <source>
        <dbReference type="ARBA" id="ARBA00022741"/>
    </source>
</evidence>
<feature type="transmembrane region" description="Helical" evidence="10">
    <location>
        <begin position="847"/>
        <end position="873"/>
    </location>
</feature>
<dbReference type="SUPFAM" id="SSF52540">
    <property type="entry name" value="P-loop containing nucleoside triphosphate hydrolases"/>
    <property type="match status" value="2"/>
</dbReference>
<dbReference type="InterPro" id="IPR056227">
    <property type="entry name" value="TMD0_ABC"/>
</dbReference>
<feature type="transmembrane region" description="Helical" evidence="10">
    <location>
        <begin position="978"/>
        <end position="1011"/>
    </location>
</feature>
<name>A0A179I842_CORDF</name>
<feature type="domain" description="ABC transporter" evidence="11">
    <location>
        <begin position="572"/>
        <end position="799"/>
    </location>
</feature>
<evidence type="ECO:0000256" key="10">
    <source>
        <dbReference type="SAM" id="Phobius"/>
    </source>
</evidence>
<dbReference type="InterPro" id="IPR003439">
    <property type="entry name" value="ABC_transporter-like_ATP-bd"/>
</dbReference>
<evidence type="ECO:0008006" key="15">
    <source>
        <dbReference type="Google" id="ProtNLM"/>
    </source>
</evidence>
<keyword evidence="5" id="KW-0547">Nucleotide-binding</keyword>
<dbReference type="PROSITE" id="PS00211">
    <property type="entry name" value="ABC_TRANSPORTER_1"/>
    <property type="match status" value="2"/>
</dbReference>
<protein>
    <recommendedName>
        <fullName evidence="15">ABC transporter domain-containing protein</fullName>
    </recommendedName>
</protein>
<comment type="caution">
    <text evidence="13">The sequence shown here is derived from an EMBL/GenBank/DDBJ whole genome shotgun (WGS) entry which is preliminary data.</text>
</comment>
<evidence type="ECO:0000259" key="12">
    <source>
        <dbReference type="PROSITE" id="PS50929"/>
    </source>
</evidence>
<dbReference type="SUPFAM" id="SSF90123">
    <property type="entry name" value="ABC transporter transmembrane region"/>
    <property type="match status" value="2"/>
</dbReference>
<evidence type="ECO:0000256" key="2">
    <source>
        <dbReference type="ARBA" id="ARBA00022448"/>
    </source>
</evidence>
<dbReference type="CDD" id="cd18580">
    <property type="entry name" value="ABC_6TM_ABCC_D2"/>
    <property type="match status" value="1"/>
</dbReference>
<feature type="domain" description="ABC transmembrane type-1" evidence="12">
    <location>
        <begin position="281"/>
        <end position="510"/>
    </location>
</feature>
<dbReference type="GO" id="GO:0016887">
    <property type="term" value="F:ATP hydrolysis activity"/>
    <property type="evidence" value="ECO:0007669"/>
    <property type="project" value="InterPro"/>
</dbReference>
<keyword evidence="6" id="KW-0067">ATP-binding</keyword>
<dbReference type="PROSITE" id="PS50893">
    <property type="entry name" value="ABC_TRANSPORTER_2"/>
    <property type="match status" value="2"/>
</dbReference>
<dbReference type="Pfam" id="PF24357">
    <property type="entry name" value="TMD0_ABC"/>
    <property type="match status" value="1"/>
</dbReference>
<dbReference type="OrthoDB" id="6500128at2759"/>
<evidence type="ECO:0000256" key="1">
    <source>
        <dbReference type="ARBA" id="ARBA00004651"/>
    </source>
</evidence>
<evidence type="ECO:0000256" key="6">
    <source>
        <dbReference type="ARBA" id="ARBA00022840"/>
    </source>
</evidence>
<feature type="transmembrane region" description="Helical" evidence="10">
    <location>
        <begin position="97"/>
        <end position="117"/>
    </location>
</feature>
<reference evidence="13 14" key="1">
    <citation type="submission" date="2016-03" db="EMBL/GenBank/DDBJ databases">
        <title>Fine-scale spatial genetic structure of a fungal parasite of coffee scale insects.</title>
        <authorList>
            <person name="Jackson D."/>
            <person name="Zemenick K.A."/>
            <person name="Malloure B."/>
            <person name="Quandt C.A."/>
            <person name="James T.Y."/>
        </authorList>
    </citation>
    <scope>NUCLEOTIDE SEQUENCE [LARGE SCALE GENOMIC DNA]</scope>
    <source>
        <strain evidence="13 14">UM487</strain>
    </source>
</reference>
<organism evidence="13 14">
    <name type="scientific">Cordyceps confragosa</name>
    <name type="common">Lecanicillium lecanii</name>
    <dbReference type="NCBI Taxonomy" id="2714763"/>
    <lineage>
        <taxon>Eukaryota</taxon>
        <taxon>Fungi</taxon>
        <taxon>Dikarya</taxon>
        <taxon>Ascomycota</taxon>
        <taxon>Pezizomycotina</taxon>
        <taxon>Sordariomycetes</taxon>
        <taxon>Hypocreomycetidae</taxon>
        <taxon>Hypocreales</taxon>
        <taxon>Cordycipitaceae</taxon>
        <taxon>Akanthomyces</taxon>
    </lineage>
</organism>
<dbReference type="Proteomes" id="UP000243081">
    <property type="component" value="Unassembled WGS sequence"/>
</dbReference>
<gene>
    <name evidence="13" type="ORF">LLEC1_04924</name>
</gene>
<feature type="compositionally biased region" description="Basic and acidic residues" evidence="9">
    <location>
        <begin position="818"/>
        <end position="834"/>
    </location>
</feature>
<dbReference type="InterPro" id="IPR044746">
    <property type="entry name" value="ABCC_6TM_D1"/>
</dbReference>
<feature type="transmembrane region" description="Helical" evidence="10">
    <location>
        <begin position="64"/>
        <end position="85"/>
    </location>
</feature>
<evidence type="ECO:0000256" key="3">
    <source>
        <dbReference type="ARBA" id="ARBA00022475"/>
    </source>
</evidence>
<feature type="transmembrane region" description="Helical" evidence="10">
    <location>
        <begin position="309"/>
        <end position="332"/>
    </location>
</feature>